<protein>
    <submittedName>
        <fullName evidence="1">Uncharacterized protein</fullName>
    </submittedName>
</protein>
<dbReference type="AlphaFoldDB" id="A0AAV0LF80"/>
<comment type="caution">
    <text evidence="1">The sequence shown here is derived from an EMBL/GenBank/DDBJ whole genome shotgun (WGS) entry which is preliminary data.</text>
</comment>
<feature type="non-terminal residue" evidence="1">
    <location>
        <position position="83"/>
    </location>
</feature>
<gene>
    <name evidence="1" type="ORF">LITE_LOCUS23114</name>
</gene>
<feature type="non-terminal residue" evidence="1">
    <location>
        <position position="1"/>
    </location>
</feature>
<reference evidence="1" key="1">
    <citation type="submission" date="2022-08" db="EMBL/GenBank/DDBJ databases">
        <authorList>
            <person name="Gutierrez-Valencia J."/>
        </authorList>
    </citation>
    <scope>NUCLEOTIDE SEQUENCE</scope>
</reference>
<name>A0AAV0LF80_9ROSI</name>
<organism evidence="1 2">
    <name type="scientific">Linum tenue</name>
    <dbReference type="NCBI Taxonomy" id="586396"/>
    <lineage>
        <taxon>Eukaryota</taxon>
        <taxon>Viridiplantae</taxon>
        <taxon>Streptophyta</taxon>
        <taxon>Embryophyta</taxon>
        <taxon>Tracheophyta</taxon>
        <taxon>Spermatophyta</taxon>
        <taxon>Magnoliopsida</taxon>
        <taxon>eudicotyledons</taxon>
        <taxon>Gunneridae</taxon>
        <taxon>Pentapetalae</taxon>
        <taxon>rosids</taxon>
        <taxon>fabids</taxon>
        <taxon>Malpighiales</taxon>
        <taxon>Linaceae</taxon>
        <taxon>Linum</taxon>
    </lineage>
</organism>
<sequence>LSRRTRTLDAGNLHRRSTYTAAGDSNTKSAIRHLSSSWDEDTDAAEISTPIPQIRQEALLECFTSLVTSIRLLGLKGAHPSFT</sequence>
<keyword evidence="2" id="KW-1185">Reference proteome</keyword>
<accession>A0AAV0LF80</accession>
<evidence type="ECO:0000313" key="2">
    <source>
        <dbReference type="Proteomes" id="UP001154282"/>
    </source>
</evidence>
<dbReference type="EMBL" id="CAMGYJ010000006">
    <property type="protein sequence ID" value="CAI0431683.1"/>
    <property type="molecule type" value="Genomic_DNA"/>
</dbReference>
<evidence type="ECO:0000313" key="1">
    <source>
        <dbReference type="EMBL" id="CAI0431683.1"/>
    </source>
</evidence>
<dbReference type="Proteomes" id="UP001154282">
    <property type="component" value="Unassembled WGS sequence"/>
</dbReference>
<proteinExistence type="predicted"/>